<dbReference type="OrthoDB" id="9803649at2"/>
<dbReference type="PANTHER" id="PTHR33525:SF3">
    <property type="entry name" value="RIBONUCLEASE Y"/>
    <property type="match status" value="1"/>
</dbReference>
<keyword evidence="3" id="KW-1185">Reference proteome</keyword>
<accession>A0A6N6N1N9</accession>
<feature type="domain" description="HDOD" evidence="1">
    <location>
        <begin position="143"/>
        <end position="338"/>
    </location>
</feature>
<evidence type="ECO:0000313" key="3">
    <source>
        <dbReference type="Proteomes" id="UP000438699"/>
    </source>
</evidence>
<reference evidence="2 3" key="1">
    <citation type="journal article" date="2017" name="Int. J. Syst. Evol. Microbiol.">
        <title>Desulfovibrio senegalensis sp. nov., a mesophilic sulfate reducer isolated from marine sediment.</title>
        <authorList>
            <person name="Thioye A."/>
            <person name="Gam Z.B.A."/>
            <person name="Mbengue M."/>
            <person name="Cayol J.L."/>
            <person name="Joseph-Bartoli M."/>
            <person name="Toure-Kane C."/>
            <person name="Labat M."/>
        </authorList>
    </citation>
    <scope>NUCLEOTIDE SEQUENCE [LARGE SCALE GENOMIC DNA]</scope>
    <source>
        <strain evidence="2 3">DSM 101509</strain>
    </source>
</reference>
<sequence length="409" mass="44869">MGILGINRLKTGMTLASDLCTLEGRVILKAGQPLTELAIRACMVWGVNEADVREVTASGCEAEETAPPLAEPFKKLAVNRFRLNDTRHPAMRALARSFAVRASELLSPEQAESMLAPYHAGNSAPVASRHRDMGDILKNEAELASLPSIFHEISEALSNPCSSAAYVAEIISKDVSLSARLLRLVNTPFYGFPSKIDTLSRAVAIVGTNQLTSLALGITVMSSFDDIPEDQIRMQDFWLQSVTCGTLARLLAIRTDIPGDERFFVAGLLHDVGRLVLLRSQPGMIRTVLKQAHCCGLPLHELEQTCWGWDHGDLGAALLKQWKLPFFIEHQVRHHHAPLRAMRPEEAAVTHVAEVASHAIFPRNNGTPFVPPLSTEAWDMLGISANDLMDIVNQARQQGETIMAAFFDD</sequence>
<dbReference type="RefSeq" id="WP_151150818.1">
    <property type="nucleotide sequence ID" value="NZ_WAIE01000003.1"/>
</dbReference>
<comment type="caution">
    <text evidence="2">The sequence shown here is derived from an EMBL/GenBank/DDBJ whole genome shotgun (WGS) entry which is preliminary data.</text>
</comment>
<dbReference type="SUPFAM" id="SSF109604">
    <property type="entry name" value="HD-domain/PDEase-like"/>
    <property type="match status" value="1"/>
</dbReference>
<dbReference type="AlphaFoldDB" id="A0A6N6N1N9"/>
<evidence type="ECO:0000259" key="1">
    <source>
        <dbReference type="PROSITE" id="PS51833"/>
    </source>
</evidence>
<gene>
    <name evidence="2" type="ORF">F8A88_09020</name>
</gene>
<dbReference type="PROSITE" id="PS51833">
    <property type="entry name" value="HDOD"/>
    <property type="match status" value="1"/>
</dbReference>
<dbReference type="PANTHER" id="PTHR33525">
    <property type="match status" value="1"/>
</dbReference>
<dbReference type="InterPro" id="IPR013976">
    <property type="entry name" value="HDOD"/>
</dbReference>
<evidence type="ECO:0000313" key="2">
    <source>
        <dbReference type="EMBL" id="KAB1441726.1"/>
    </source>
</evidence>
<dbReference type="InterPro" id="IPR052340">
    <property type="entry name" value="RNase_Y/CdgJ"/>
</dbReference>
<dbReference type="Pfam" id="PF08668">
    <property type="entry name" value="HDOD"/>
    <property type="match status" value="1"/>
</dbReference>
<dbReference type="EMBL" id="WAIE01000003">
    <property type="protein sequence ID" value="KAB1441726.1"/>
    <property type="molecule type" value="Genomic_DNA"/>
</dbReference>
<proteinExistence type="predicted"/>
<dbReference type="Proteomes" id="UP000438699">
    <property type="component" value="Unassembled WGS sequence"/>
</dbReference>
<name>A0A6N6N1N9_9BACT</name>
<organism evidence="2 3">
    <name type="scientific">Pseudodesulfovibrio senegalensis</name>
    <dbReference type="NCBI Taxonomy" id="1721087"/>
    <lineage>
        <taxon>Bacteria</taxon>
        <taxon>Pseudomonadati</taxon>
        <taxon>Thermodesulfobacteriota</taxon>
        <taxon>Desulfovibrionia</taxon>
        <taxon>Desulfovibrionales</taxon>
        <taxon>Desulfovibrionaceae</taxon>
    </lineage>
</organism>
<dbReference type="Gene3D" id="1.10.3210.10">
    <property type="entry name" value="Hypothetical protein af1432"/>
    <property type="match status" value="1"/>
</dbReference>
<protein>
    <submittedName>
        <fullName evidence="2">HDOD domain-containing protein</fullName>
    </submittedName>
</protein>